<accession>A0A067Y0C9</accession>
<sequence>MTKSTKETAVKKYHWMVAAQVIFQLPKADDGSLLTMNTMLLTDEPHVTYKDLARANHSLKISLDQRFDTSVDLKDIVYLSINNLGLMSEPEFQANMIPKGE</sequence>
<dbReference type="OrthoDB" id="16916at10239"/>
<dbReference type="RefSeq" id="YP_009055551.1">
    <property type="nucleotide sequence ID" value="NC_024786.1"/>
</dbReference>
<dbReference type="GeneID" id="20283820"/>
<evidence type="ECO:0000313" key="2">
    <source>
        <dbReference type="Proteomes" id="UP000027383"/>
    </source>
</evidence>
<proteinExistence type="predicted"/>
<evidence type="ECO:0000313" key="1">
    <source>
        <dbReference type="EMBL" id="AGV99325.1"/>
    </source>
</evidence>
<reference evidence="1 2" key="1">
    <citation type="journal article" date="2014" name="Vet. Microbiol.">
        <title>A cocktail of in vitro efficient phages is not a guarantee for in vivo therapeutic results against avian colibacillosis.</title>
        <authorList>
            <person name="Tsonos J."/>
            <person name="Oosterik L.H."/>
            <person name="Tuntufye H.N."/>
            <person name="Klumpp J."/>
            <person name="Butaye P."/>
            <person name="De Greve H."/>
            <person name="Hernalsteens J.P."/>
            <person name="Lavigne R."/>
            <person name="Goddeeris B.M."/>
        </authorList>
    </citation>
    <scope>NUCLEOTIDE SEQUENCE [LARGE SCALE GENOMIC DNA]</scope>
</reference>
<name>A0A067Y0C9_9CAUD</name>
<organism evidence="1 2">
    <name type="scientific">Escherichia phage vB_EcoP_PhAPEC5</name>
    <dbReference type="NCBI Taxonomy" id="1395983"/>
    <lineage>
        <taxon>Viruses</taxon>
        <taxon>Duplodnaviria</taxon>
        <taxon>Heunggongvirae</taxon>
        <taxon>Uroviricota</taxon>
        <taxon>Caudoviricetes</taxon>
        <taxon>Schitoviridae</taxon>
        <taxon>Enquatrovirinae</taxon>
        <taxon>Gamaleyavirus</taxon>
        <taxon>Gamaleyavirus APEC5</taxon>
    </lineage>
</organism>
<dbReference type="KEGG" id="vg:20283820"/>
<keyword evidence="2" id="KW-1185">Reference proteome</keyword>
<dbReference type="Proteomes" id="UP000027383">
    <property type="component" value="Segment"/>
</dbReference>
<protein>
    <submittedName>
        <fullName evidence="1">Uncharacterized protein</fullName>
    </submittedName>
</protein>
<dbReference type="EMBL" id="KF192075">
    <property type="protein sequence ID" value="AGV99325.1"/>
    <property type="molecule type" value="Genomic_DNA"/>
</dbReference>
<gene>
    <name evidence="1" type="ORF">PhAPEC5_43</name>
</gene>